<keyword evidence="5" id="KW-0677">Repeat</keyword>
<evidence type="ECO:0000256" key="5">
    <source>
        <dbReference type="ARBA" id="ARBA00022737"/>
    </source>
</evidence>
<evidence type="ECO:0000313" key="14">
    <source>
        <dbReference type="Proteomes" id="UP000008524"/>
    </source>
</evidence>
<reference evidence="13" key="5">
    <citation type="submission" date="2005-04" db="EMBL/GenBank/DDBJ databases">
        <title>Sequencing, closure, and annotation of Trypanosoma brucei chromosomes 2 through 8.</title>
        <authorList>
            <person name="Ghedin E."/>
            <person name="Blandin G."/>
            <person name="Bartholomeu D."/>
            <person name="Caler E."/>
            <person name="Haas B."/>
            <person name="Hannick L."/>
            <person name="Shallom J."/>
            <person name="Hou L."/>
            <person name="Djikeng A."/>
            <person name="Feldblyum T."/>
            <person name="Hostetler J."/>
            <person name="Johnson J."/>
            <person name="Jones K."/>
            <person name="Koo H.L."/>
            <person name="Larkin C."/>
            <person name="Pai G."/>
            <person name="Peterson J."/>
            <person name="Khalak H.G."/>
            <person name="Salzberg S."/>
            <person name="Simpson A.J."/>
            <person name="Tallon L."/>
            <person name="Van Aken S."/>
            <person name="Wanless D."/>
            <person name="White O."/>
            <person name="Wortman J."/>
            <person name="Fraser C.M."/>
            <person name="El-Sayed N.M.A."/>
        </authorList>
    </citation>
    <scope>NUCLEOTIDE SEQUENCE</scope>
    <source>
        <strain evidence="13">927/4 GUTat10.1</strain>
    </source>
</reference>
<dbReference type="AlphaFoldDB" id="Q57YY0"/>
<evidence type="ECO:0000256" key="10">
    <source>
        <dbReference type="SAM" id="Phobius"/>
    </source>
</evidence>
<protein>
    <submittedName>
        <fullName evidence="12">Mitochondrial carrier protein, putative</fullName>
    </submittedName>
</protein>
<evidence type="ECO:0000256" key="1">
    <source>
        <dbReference type="ARBA" id="ARBA00004141"/>
    </source>
</evidence>
<dbReference type="OrthoDB" id="276989at2759"/>
<keyword evidence="7 8" id="KW-0472">Membrane</keyword>
<dbReference type="InParanoid" id="Q57YY0"/>
<feature type="repeat" description="Solcar" evidence="8">
    <location>
        <begin position="253"/>
        <end position="339"/>
    </location>
</feature>
<keyword evidence="4 8" id="KW-0812">Transmembrane</keyword>
<evidence type="ECO:0000256" key="7">
    <source>
        <dbReference type="ARBA" id="ARBA00023136"/>
    </source>
</evidence>
<dbReference type="GeneID" id="3659331"/>
<dbReference type="Pfam" id="PF00153">
    <property type="entry name" value="Mito_carr"/>
    <property type="match status" value="2"/>
</dbReference>
<dbReference type="FunFam" id="1.50.40.10:FF:000299">
    <property type="entry name" value="Uncharacterized mitochondrial carrier C4G8.08"/>
    <property type="match status" value="1"/>
</dbReference>
<evidence type="ECO:0000256" key="6">
    <source>
        <dbReference type="ARBA" id="ARBA00022989"/>
    </source>
</evidence>
<dbReference type="eggNOG" id="KOG0768">
    <property type="taxonomic scope" value="Eukaryota"/>
</dbReference>
<dbReference type="GO" id="GO:0005743">
    <property type="term" value="C:mitochondrial inner membrane"/>
    <property type="evidence" value="ECO:0000247"/>
    <property type="project" value="GeneDB"/>
</dbReference>
<dbReference type="GO" id="GO:0000095">
    <property type="term" value="F:S-adenosyl-L-methionine transmembrane transporter activity"/>
    <property type="evidence" value="ECO:0000318"/>
    <property type="project" value="GO_Central"/>
</dbReference>
<keyword evidence="6 10" id="KW-1133">Transmembrane helix</keyword>
<evidence type="ECO:0000256" key="3">
    <source>
        <dbReference type="ARBA" id="ARBA00022448"/>
    </source>
</evidence>
<dbReference type="RefSeq" id="XP_847164.1">
    <property type="nucleotide sequence ID" value="XM_842071.1"/>
</dbReference>
<accession>D6XL68</accession>
<dbReference type="PANTHER" id="PTHR45667">
    <property type="entry name" value="S-ADENOSYLMETHIONINE MITOCHONDRIAL CARRIER PROTEIN"/>
    <property type="match status" value="1"/>
</dbReference>
<evidence type="ECO:0000256" key="9">
    <source>
        <dbReference type="RuleBase" id="RU000488"/>
    </source>
</evidence>
<keyword evidence="14" id="KW-1185">Reference proteome</keyword>
<feature type="transmembrane region" description="Helical" evidence="10">
    <location>
        <begin position="140"/>
        <end position="161"/>
    </location>
</feature>
<proteinExistence type="inferred from homology"/>
<evidence type="ECO:0000313" key="12">
    <source>
        <dbReference type="EMBL" id="AAX79652.1"/>
    </source>
</evidence>
<dbReference type="Gene3D" id="1.50.40.10">
    <property type="entry name" value="Mitochondrial carrier domain"/>
    <property type="match status" value="1"/>
</dbReference>
<feature type="chain" id="PRO_5010139668" evidence="11">
    <location>
        <begin position="22"/>
        <end position="340"/>
    </location>
</feature>
<feature type="repeat" description="Solcar" evidence="8">
    <location>
        <begin position="145"/>
        <end position="224"/>
    </location>
</feature>
<feature type="repeat" description="Solcar" evidence="8">
    <location>
        <begin position="46"/>
        <end position="128"/>
    </location>
</feature>
<dbReference type="KEGG" id="tbr:Tb927.8.3330"/>
<keyword evidence="3 9" id="KW-0813">Transport</keyword>
<evidence type="ECO:0000256" key="4">
    <source>
        <dbReference type="ARBA" id="ARBA00022692"/>
    </source>
</evidence>
<dbReference type="PROSITE" id="PS50920">
    <property type="entry name" value="SOLCAR"/>
    <property type="match status" value="3"/>
</dbReference>
<accession>Q57YY0</accession>
<dbReference type="EMBL" id="CP000071">
    <property type="protein sequence ID" value="AAZ13098.1"/>
    <property type="molecule type" value="Genomic_DNA"/>
</dbReference>
<dbReference type="InterPro" id="IPR023395">
    <property type="entry name" value="MCP_dom_sf"/>
</dbReference>
<gene>
    <name evidence="13" type="primary">Tb08.28L1.350</name>
    <name evidence="12" type="ORF">Tb927.8.3330</name>
</gene>
<name>Q57YY0_TRYB2</name>
<dbReference type="InterPro" id="IPR018108">
    <property type="entry name" value="MCP_transmembrane"/>
</dbReference>
<dbReference type="SUPFAM" id="SSF103506">
    <property type="entry name" value="Mitochondrial carrier"/>
    <property type="match status" value="1"/>
</dbReference>
<dbReference type="EMBL" id="AC119406">
    <property type="protein sequence ID" value="AAX79652.1"/>
    <property type="molecule type" value="Genomic_DNA"/>
</dbReference>
<reference evidence="13 14" key="3">
    <citation type="journal article" date="2005" name="Science">
        <title>The genome of the African trypanosome Trypanosoma brucei.</title>
        <authorList>
            <person name="Berriman M."/>
            <person name="Ghedin E."/>
            <person name="Hertz-Fowler C."/>
            <person name="Blandin G."/>
            <person name="Renauld H."/>
            <person name="Bartholomeu D.C."/>
            <person name="Lennard N.J."/>
            <person name="Caler E."/>
            <person name="Hamlin N.E."/>
            <person name="Haas B."/>
            <person name="Bohme U."/>
            <person name="Hannick L."/>
            <person name="Aslett M.A."/>
            <person name="Shallom J."/>
            <person name="Marcello L."/>
            <person name="Hou L."/>
            <person name="Wickstead B."/>
            <person name="Alsmark U.C."/>
            <person name="Arrowsmith C."/>
            <person name="Atkin R.J."/>
            <person name="Barron A.J."/>
            <person name="Bringaud F."/>
            <person name="Brooks K."/>
            <person name="Carrington M."/>
            <person name="Cherevach I."/>
            <person name="Chillingworth T.J."/>
            <person name="Churcher C."/>
            <person name="Clark L.N."/>
            <person name="Corton C.H."/>
            <person name="Cronin A."/>
            <person name="Davies R.M."/>
            <person name="Doggett J."/>
            <person name="Djikeng A."/>
            <person name="Feldblyum T."/>
            <person name="Field M.C."/>
            <person name="Fraser A."/>
            <person name="Goodhead I."/>
            <person name="Hance Z."/>
            <person name="Harper D."/>
            <person name="Harris B.R."/>
            <person name="Hauser H."/>
            <person name="Hostetler J."/>
            <person name="Ivens A."/>
            <person name="Jagels K."/>
            <person name="Johnson D."/>
            <person name="Johnson J."/>
            <person name="Jones K."/>
            <person name="Kerhornou A.X."/>
            <person name="Koo H."/>
            <person name="Larke N."/>
            <person name="Landfear S."/>
            <person name="Larkin C."/>
            <person name="Leech V."/>
            <person name="Line A."/>
            <person name="Lord A."/>
            <person name="Macleod A."/>
            <person name="Mooney P.J."/>
            <person name="Moule S."/>
            <person name="Martin D.M."/>
            <person name="Morgan G.W."/>
            <person name="Mungall K."/>
            <person name="Norbertczak H."/>
            <person name="Ormond D."/>
            <person name="Pai G."/>
            <person name="Peacock C.S."/>
            <person name="Peterson J."/>
            <person name="Quail M.A."/>
            <person name="Rabbinowitsch E."/>
            <person name="Rajandream M.A."/>
            <person name="Reitter C."/>
            <person name="Salzberg S.L."/>
            <person name="Sanders M."/>
            <person name="Schobel S."/>
            <person name="Sharp S."/>
            <person name="Simmonds M."/>
            <person name="Simpson A.J."/>
            <person name="Tallon L."/>
            <person name="Turner C.M."/>
            <person name="Tait A."/>
            <person name="Tivey A.R."/>
            <person name="Van Aken S."/>
            <person name="Walker D."/>
            <person name="Wanless D."/>
            <person name="Wang S."/>
            <person name="White B."/>
            <person name="White O."/>
            <person name="Whitehead S."/>
            <person name="Woodward J."/>
            <person name="Wortman J."/>
            <person name="Adams M.D."/>
            <person name="Embley T.M."/>
            <person name="Gull K."/>
            <person name="Ullu E."/>
            <person name="Barry J.D."/>
            <person name="Fairlamb A.H."/>
            <person name="Opperdoes F."/>
            <person name="Barrell B.G."/>
            <person name="Donelson J.E."/>
            <person name="Hall N."/>
            <person name="Fraser C.M."/>
            <person name="Melville S.E."/>
            <person name="El-Sayed N.M."/>
        </authorList>
    </citation>
    <scope>NUCLEOTIDE SEQUENCE [LARGE SCALE GENOMIC DNA]</scope>
    <source>
        <strain evidence="13 14">927/4 GUTat10.1</strain>
    </source>
</reference>
<reference evidence="12" key="1">
    <citation type="submission" date="2002-05" db="EMBL/GenBank/DDBJ databases">
        <authorList>
            <person name="El-Sayed N.M."/>
            <person name="Khalak H."/>
            <person name="Adams M.D."/>
        </authorList>
    </citation>
    <scope>NUCLEOTIDE SEQUENCE</scope>
    <source>
        <strain evidence="12">GUTat10.1</strain>
    </source>
</reference>
<dbReference type="OMA" id="PMETMKM"/>
<evidence type="ECO:0000256" key="11">
    <source>
        <dbReference type="SAM" id="SignalP"/>
    </source>
</evidence>
<sequence length="340" mass="37668">MRKLRNLFLLFLVTAPRFIQHESGLTFLFGSAQMSRTIKKEKDTKPTHTSVALASSCATFATKSLLHPIDTTKCRIQHSVGKTLRSLHREYRGKWGPRYLYGGLPVKLLFSVPYQSLYMTTYAAASGALLPDGTASPHSYWVFLGGTIGAACAAELAGCVLRVPMETMKMRLQAGVVLNTAAAFRQMRMHGLHGFRRMVLSQTLLHDIPYSATQWIVYESLRPWTTQLLKNQKSDEQSASGVGPMSRWYSYAQTFLRTVLSGGFSALIASTVTVPLDVMRTRTVVAAAADPNITISAVARDAYRRGGARAFVRGSATRVLWVTSNMAVYFPLFELFTTCM</sequence>
<feature type="signal peptide" evidence="11">
    <location>
        <begin position="1"/>
        <end position="21"/>
    </location>
</feature>
<reference evidence="13" key="2">
    <citation type="journal article" date="2005" name="Science">
        <title>Comparative genomics of trypanosomatid parasitic protozoa.</title>
        <authorList>
            <person name="El-Sayed N.M."/>
            <person name="Myler P.J."/>
            <person name="Blandin G."/>
            <person name="Berriman M."/>
            <person name="Crabtree J."/>
            <person name="Aggarwal G."/>
            <person name="Caler E."/>
            <person name="Renauld H."/>
            <person name="Worthey E.A."/>
            <person name="Hertz-Fowler C."/>
            <person name="Ghedin E."/>
            <person name="Peacock C."/>
            <person name="Bartholomeu D.C."/>
            <person name="Haas B.J."/>
            <person name="Tran A.N."/>
            <person name="Wortman J.R."/>
            <person name="Alsmark U.C."/>
            <person name="Angiuoli S."/>
            <person name="Anupama A."/>
            <person name="Badger J."/>
            <person name="Bringaud F."/>
            <person name="Cadag E."/>
            <person name="Carlton J.M."/>
            <person name="Cerqueira G.C."/>
            <person name="Creasy T."/>
            <person name="Delcher A.L."/>
            <person name="Djikeng A."/>
            <person name="Embley T.M."/>
            <person name="Hauser C."/>
            <person name="Ivens A.C."/>
            <person name="Kummerfeld S.K."/>
            <person name="Pereira-Leal J.B."/>
            <person name="Nilsson D."/>
            <person name="Peterson J."/>
            <person name="Salzberg S.L."/>
            <person name="Shallom J."/>
            <person name="Silva J.C."/>
            <person name="Sundaram J."/>
            <person name="Westenberger S."/>
            <person name="White O."/>
            <person name="Melville S.E."/>
            <person name="Donelson J.E."/>
            <person name="Andersson B."/>
            <person name="Stuart K.D."/>
            <person name="Hall N."/>
        </authorList>
    </citation>
    <scope>NUCLEOTIDE SEQUENCE</scope>
    <source>
        <strain evidence="13">927/4 GUTat10.1</strain>
    </source>
</reference>
<evidence type="ECO:0000313" key="13">
    <source>
        <dbReference type="EMBL" id="AAZ13098.1"/>
    </source>
</evidence>
<dbReference type="PaxDb" id="5691-AAZ13098"/>
<organism evidence="12 14">
    <name type="scientific">Trypanosoma brucei brucei (strain 927/4 GUTat10.1)</name>
    <dbReference type="NCBI Taxonomy" id="185431"/>
    <lineage>
        <taxon>Eukaryota</taxon>
        <taxon>Discoba</taxon>
        <taxon>Euglenozoa</taxon>
        <taxon>Kinetoplastea</taxon>
        <taxon>Metakinetoplastina</taxon>
        <taxon>Trypanosomatida</taxon>
        <taxon>Trypanosomatidae</taxon>
        <taxon>Trypanosoma</taxon>
    </lineage>
</organism>
<reference evidence="12" key="4">
    <citation type="submission" date="2005-04" db="EMBL/GenBank/DDBJ databases">
        <title>.</title>
        <authorList>
            <person name="Ghedin E."/>
            <person name="Blandin G."/>
            <person name="Bartholomeu D."/>
            <person name="Caler E."/>
            <person name="Haas B."/>
            <person name="Hannick L."/>
            <person name="Shallom J."/>
            <person name="Hou L."/>
            <person name="Djikeng A."/>
            <person name="Feldblyum T."/>
            <person name="Hostetler J."/>
            <person name="Johnson J."/>
            <person name="Jones K."/>
            <person name="Koo H.L."/>
            <person name="Larkin C."/>
            <person name="Pai G."/>
            <person name="Peterson J."/>
            <person name="Khalak H.G."/>
            <person name="Salzberg S."/>
            <person name="Simpson A.J."/>
            <person name="Tallon L."/>
            <person name="Van Aken S."/>
            <person name="Wanless D."/>
            <person name="White O."/>
            <person name="Wortman J."/>
            <person name="Fraser C.M."/>
            <person name="El-Sayed N.M.A."/>
        </authorList>
    </citation>
    <scope>NUCLEOTIDE SEQUENCE</scope>
    <source>
        <strain evidence="12">GUTat10.1</strain>
    </source>
</reference>
<comment type="similarity">
    <text evidence="2 9">Belongs to the mitochondrial carrier (TC 2.A.29) family.</text>
</comment>
<keyword evidence="11" id="KW-0732">Signal</keyword>
<evidence type="ECO:0000256" key="2">
    <source>
        <dbReference type="ARBA" id="ARBA00006375"/>
    </source>
</evidence>
<comment type="subcellular location">
    <subcellularLocation>
        <location evidence="1">Membrane</location>
        <topology evidence="1">Multi-pass membrane protein</topology>
    </subcellularLocation>
</comment>
<dbReference type="Proteomes" id="UP000008524">
    <property type="component" value="Chromosome 8"/>
</dbReference>
<evidence type="ECO:0000256" key="8">
    <source>
        <dbReference type="PROSITE-ProRule" id="PRU00282"/>
    </source>
</evidence>
<dbReference type="GO" id="GO:0005739">
    <property type="term" value="C:mitochondrion"/>
    <property type="evidence" value="ECO:0006056"/>
    <property type="project" value="Others"/>
</dbReference>